<gene>
    <name evidence="2" type="ORF">HPB48_022793</name>
</gene>
<keyword evidence="3" id="KW-1185">Reference proteome</keyword>
<feature type="domain" description="Aldehyde dehydrogenase" evidence="1">
    <location>
        <begin position="16"/>
        <end position="129"/>
    </location>
</feature>
<dbReference type="GO" id="GO:0016491">
    <property type="term" value="F:oxidoreductase activity"/>
    <property type="evidence" value="ECO:0007669"/>
    <property type="project" value="InterPro"/>
</dbReference>
<comment type="caution">
    <text evidence="2">The sequence shown here is derived from an EMBL/GenBank/DDBJ whole genome shotgun (WGS) entry which is preliminary data.</text>
</comment>
<dbReference type="AlphaFoldDB" id="A0A9J6FXD8"/>
<dbReference type="InterPro" id="IPR016161">
    <property type="entry name" value="Ald_DH/histidinol_DH"/>
</dbReference>
<dbReference type="InterPro" id="IPR016162">
    <property type="entry name" value="Ald_DH_N"/>
</dbReference>
<evidence type="ECO:0000313" key="2">
    <source>
        <dbReference type="EMBL" id="KAH9366732.1"/>
    </source>
</evidence>
<reference evidence="2 3" key="1">
    <citation type="journal article" date="2020" name="Cell">
        <title>Large-Scale Comparative Analyses of Tick Genomes Elucidate Their Genetic Diversity and Vector Capacities.</title>
        <authorList>
            <consortium name="Tick Genome and Microbiome Consortium (TIGMIC)"/>
            <person name="Jia N."/>
            <person name="Wang J."/>
            <person name="Shi W."/>
            <person name="Du L."/>
            <person name="Sun Y."/>
            <person name="Zhan W."/>
            <person name="Jiang J.F."/>
            <person name="Wang Q."/>
            <person name="Zhang B."/>
            <person name="Ji P."/>
            <person name="Bell-Sakyi L."/>
            <person name="Cui X.M."/>
            <person name="Yuan T.T."/>
            <person name="Jiang B.G."/>
            <person name="Yang W.F."/>
            <person name="Lam T.T."/>
            <person name="Chang Q.C."/>
            <person name="Ding S.J."/>
            <person name="Wang X.J."/>
            <person name="Zhu J.G."/>
            <person name="Ruan X.D."/>
            <person name="Zhao L."/>
            <person name="Wei J.T."/>
            <person name="Ye R.Z."/>
            <person name="Que T.C."/>
            <person name="Du C.H."/>
            <person name="Zhou Y.H."/>
            <person name="Cheng J.X."/>
            <person name="Dai P.F."/>
            <person name="Guo W.B."/>
            <person name="Han X.H."/>
            <person name="Huang E.J."/>
            <person name="Li L.F."/>
            <person name="Wei W."/>
            <person name="Gao Y.C."/>
            <person name="Liu J.Z."/>
            <person name="Shao H.Z."/>
            <person name="Wang X."/>
            <person name="Wang C.C."/>
            <person name="Yang T.C."/>
            <person name="Huo Q.B."/>
            <person name="Li W."/>
            <person name="Chen H.Y."/>
            <person name="Chen S.E."/>
            <person name="Zhou L.G."/>
            <person name="Ni X.B."/>
            <person name="Tian J.H."/>
            <person name="Sheng Y."/>
            <person name="Liu T."/>
            <person name="Pan Y.S."/>
            <person name="Xia L.Y."/>
            <person name="Li J."/>
            <person name="Zhao F."/>
            <person name="Cao W.C."/>
        </authorList>
    </citation>
    <scope>NUCLEOTIDE SEQUENCE [LARGE SCALE GENOMIC DNA]</scope>
    <source>
        <strain evidence="2">HaeL-2018</strain>
    </source>
</reference>
<dbReference type="PANTHER" id="PTHR11699">
    <property type="entry name" value="ALDEHYDE DEHYDROGENASE-RELATED"/>
    <property type="match status" value="1"/>
</dbReference>
<protein>
    <recommendedName>
        <fullName evidence="1">Aldehyde dehydrogenase domain-containing protein</fullName>
    </recommendedName>
</protein>
<sequence>MFFPGKFPGVVAVCLMEGDKADVDRARAAAKAAFHLKSKWCSIDTSERALYLLKLAKLLERDSEYMCRLETLKNGKPCKYAQADDTCLKHLCYYGSYADKIHGKNLPADSSYFTYARLEPVGVCGQILP</sequence>
<dbReference type="InterPro" id="IPR015590">
    <property type="entry name" value="Aldehyde_DH_dom"/>
</dbReference>
<proteinExistence type="predicted"/>
<dbReference type="Proteomes" id="UP000821853">
    <property type="component" value="Chromosome 2"/>
</dbReference>
<dbReference type="SUPFAM" id="SSF53720">
    <property type="entry name" value="ALDH-like"/>
    <property type="match status" value="1"/>
</dbReference>
<name>A0A9J6FXD8_HAELO</name>
<dbReference type="VEuPathDB" id="VectorBase:HLOH_056452"/>
<evidence type="ECO:0000259" key="1">
    <source>
        <dbReference type="Pfam" id="PF00171"/>
    </source>
</evidence>
<evidence type="ECO:0000313" key="3">
    <source>
        <dbReference type="Proteomes" id="UP000821853"/>
    </source>
</evidence>
<dbReference type="Gene3D" id="3.40.605.10">
    <property type="entry name" value="Aldehyde Dehydrogenase, Chain A, domain 1"/>
    <property type="match status" value="1"/>
</dbReference>
<accession>A0A9J6FXD8</accession>
<dbReference type="OrthoDB" id="310895at2759"/>
<dbReference type="EMBL" id="JABSTR010000004">
    <property type="protein sequence ID" value="KAH9366732.1"/>
    <property type="molecule type" value="Genomic_DNA"/>
</dbReference>
<dbReference type="Pfam" id="PF00171">
    <property type="entry name" value="Aldedh"/>
    <property type="match status" value="1"/>
</dbReference>
<organism evidence="2 3">
    <name type="scientific">Haemaphysalis longicornis</name>
    <name type="common">Bush tick</name>
    <dbReference type="NCBI Taxonomy" id="44386"/>
    <lineage>
        <taxon>Eukaryota</taxon>
        <taxon>Metazoa</taxon>
        <taxon>Ecdysozoa</taxon>
        <taxon>Arthropoda</taxon>
        <taxon>Chelicerata</taxon>
        <taxon>Arachnida</taxon>
        <taxon>Acari</taxon>
        <taxon>Parasitiformes</taxon>
        <taxon>Ixodida</taxon>
        <taxon>Ixodoidea</taxon>
        <taxon>Ixodidae</taxon>
        <taxon>Haemaphysalinae</taxon>
        <taxon>Haemaphysalis</taxon>
    </lineage>
</organism>